<feature type="transmembrane region" description="Helical" evidence="8">
    <location>
        <begin position="186"/>
        <end position="204"/>
    </location>
</feature>
<dbReference type="EMBL" id="LSDC01000030">
    <property type="protein sequence ID" value="KXB61953.1"/>
    <property type="molecule type" value="Genomic_DNA"/>
</dbReference>
<dbReference type="Proteomes" id="UP000070355">
    <property type="component" value="Unassembled WGS sequence"/>
</dbReference>
<feature type="domain" description="Cation efflux protein transmembrane" evidence="9">
    <location>
        <begin position="23"/>
        <end position="215"/>
    </location>
</feature>
<protein>
    <submittedName>
        <fullName evidence="11">Putative cadmium, cobalt and zinc/H(+)-K(+) antiporter</fullName>
    </submittedName>
</protein>
<dbReference type="PATRIC" id="fig|1379.3.peg.516"/>
<dbReference type="InterPro" id="IPR002524">
    <property type="entry name" value="Cation_efflux"/>
</dbReference>
<evidence type="ECO:0000256" key="6">
    <source>
        <dbReference type="ARBA" id="ARBA00023065"/>
    </source>
</evidence>
<dbReference type="InterPro" id="IPR058533">
    <property type="entry name" value="Cation_efflux_TM"/>
</dbReference>
<dbReference type="STRING" id="1379.HMPREF3186_00519"/>
<dbReference type="InterPro" id="IPR050681">
    <property type="entry name" value="CDF/SLC30A"/>
</dbReference>
<sequence length="301" mass="34530">MIQTNFHHKKHYKIQAYSKKILYITLILTISFALLEYIGGLLSNSLALLGDSFHMFSDVIALGFSLIALLFSSKKPNKKYTFGFVRLEVLAAFINGLMLIGISIYLIFEGFMRFFNPKDIDFKSMLIISTIGLIFNIVVTIILTKSLKEEDNLNIQSALWHFLGDLISSIGIIISSTIIYFTNYQIVDVIMSIIISIILFKGGYKITKSSFVILMEATTLDTEEIYNKIKEVEGIADIHEFHIWHTDTNEINAAMHILLDEYETSHDYKIVENVKIVLKEEYNIEHCFIALENIKYNDHSL</sequence>
<dbReference type="Pfam" id="PF01545">
    <property type="entry name" value="Cation_efflux"/>
    <property type="match status" value="1"/>
</dbReference>
<dbReference type="GO" id="GO:0005385">
    <property type="term" value="F:zinc ion transmembrane transporter activity"/>
    <property type="evidence" value="ECO:0007669"/>
    <property type="project" value="TreeGrafter"/>
</dbReference>
<feature type="transmembrane region" description="Helical" evidence="8">
    <location>
        <begin position="53"/>
        <end position="72"/>
    </location>
</feature>
<comment type="caution">
    <text evidence="11">The sequence shown here is derived from an EMBL/GenBank/DDBJ whole genome shotgun (WGS) entry which is preliminary data.</text>
</comment>
<evidence type="ECO:0000256" key="7">
    <source>
        <dbReference type="ARBA" id="ARBA00023136"/>
    </source>
</evidence>
<reference evidence="12" key="1">
    <citation type="submission" date="2016-01" db="EMBL/GenBank/DDBJ databases">
        <authorList>
            <person name="Mitreva M."/>
            <person name="Pepin K.H."/>
            <person name="Mihindukulasuriya K.A."/>
            <person name="Fulton R."/>
            <person name="Fronick C."/>
            <person name="O'Laughlin M."/>
            <person name="Miner T."/>
            <person name="Herter B."/>
            <person name="Rosa B.A."/>
            <person name="Cordes M."/>
            <person name="Tomlinson C."/>
            <person name="Wollam A."/>
            <person name="Palsikar V.B."/>
            <person name="Mardis E.R."/>
            <person name="Wilson R.K."/>
        </authorList>
    </citation>
    <scope>NUCLEOTIDE SEQUENCE [LARGE SCALE GENOMIC DNA]</scope>
    <source>
        <strain evidence="12">DNF01167</strain>
    </source>
</reference>
<dbReference type="GO" id="GO:0005886">
    <property type="term" value="C:plasma membrane"/>
    <property type="evidence" value="ECO:0007669"/>
    <property type="project" value="TreeGrafter"/>
</dbReference>
<evidence type="ECO:0000259" key="9">
    <source>
        <dbReference type="Pfam" id="PF01545"/>
    </source>
</evidence>
<gene>
    <name evidence="11" type="ORF">HMPREF3186_00519</name>
</gene>
<evidence type="ECO:0000313" key="12">
    <source>
        <dbReference type="Proteomes" id="UP000070355"/>
    </source>
</evidence>
<evidence type="ECO:0000259" key="10">
    <source>
        <dbReference type="Pfam" id="PF16916"/>
    </source>
</evidence>
<dbReference type="PANTHER" id="PTHR11562:SF17">
    <property type="entry name" value="RE54080P-RELATED"/>
    <property type="match status" value="1"/>
</dbReference>
<dbReference type="SUPFAM" id="SSF161111">
    <property type="entry name" value="Cation efflux protein transmembrane domain-like"/>
    <property type="match status" value="1"/>
</dbReference>
<evidence type="ECO:0000313" key="11">
    <source>
        <dbReference type="EMBL" id="KXB61953.1"/>
    </source>
</evidence>
<keyword evidence="3" id="KW-0813">Transport</keyword>
<feature type="transmembrane region" description="Helical" evidence="8">
    <location>
        <begin position="84"/>
        <end position="107"/>
    </location>
</feature>
<dbReference type="RefSeq" id="WP_060913794.1">
    <property type="nucleotide sequence ID" value="NZ_KQ959936.1"/>
</dbReference>
<feature type="transmembrane region" description="Helical" evidence="8">
    <location>
        <begin position="21"/>
        <end position="41"/>
    </location>
</feature>
<feature type="transmembrane region" description="Helical" evidence="8">
    <location>
        <begin position="159"/>
        <end position="180"/>
    </location>
</feature>
<comment type="similarity">
    <text evidence="2">Belongs to the cation diffusion facilitator (CDF) transporter (TC 2.A.4) family. SLC30A subfamily.</text>
</comment>
<dbReference type="OrthoDB" id="9809646at2"/>
<dbReference type="InterPro" id="IPR027470">
    <property type="entry name" value="Cation_efflux_CTD"/>
</dbReference>
<evidence type="ECO:0000256" key="4">
    <source>
        <dbReference type="ARBA" id="ARBA00022692"/>
    </source>
</evidence>
<dbReference type="InterPro" id="IPR027469">
    <property type="entry name" value="Cation_efflux_TMD_sf"/>
</dbReference>
<dbReference type="NCBIfam" id="TIGR01297">
    <property type="entry name" value="CDF"/>
    <property type="match status" value="1"/>
</dbReference>
<dbReference type="Gene3D" id="1.20.1510.10">
    <property type="entry name" value="Cation efflux protein transmembrane domain"/>
    <property type="match status" value="1"/>
</dbReference>
<dbReference type="PANTHER" id="PTHR11562">
    <property type="entry name" value="CATION EFFLUX PROTEIN/ ZINC TRANSPORTER"/>
    <property type="match status" value="1"/>
</dbReference>
<evidence type="ECO:0000256" key="1">
    <source>
        <dbReference type="ARBA" id="ARBA00004141"/>
    </source>
</evidence>
<evidence type="ECO:0000256" key="3">
    <source>
        <dbReference type="ARBA" id="ARBA00022448"/>
    </source>
</evidence>
<proteinExistence type="inferred from homology"/>
<dbReference type="AlphaFoldDB" id="A0A134A2Q8"/>
<keyword evidence="7 8" id="KW-0472">Membrane</keyword>
<evidence type="ECO:0000256" key="5">
    <source>
        <dbReference type="ARBA" id="ARBA00022989"/>
    </source>
</evidence>
<feature type="domain" description="Cation efflux protein cytoplasmic" evidence="10">
    <location>
        <begin position="221"/>
        <end position="292"/>
    </location>
</feature>
<dbReference type="SUPFAM" id="SSF160240">
    <property type="entry name" value="Cation efflux protein cytoplasmic domain-like"/>
    <property type="match status" value="1"/>
</dbReference>
<keyword evidence="4 8" id="KW-0812">Transmembrane</keyword>
<feature type="transmembrane region" description="Helical" evidence="8">
    <location>
        <begin position="127"/>
        <end position="147"/>
    </location>
</feature>
<evidence type="ECO:0000256" key="8">
    <source>
        <dbReference type="SAM" id="Phobius"/>
    </source>
</evidence>
<organism evidence="11 12">
    <name type="scientific">Gemella haemolysans</name>
    <dbReference type="NCBI Taxonomy" id="1379"/>
    <lineage>
        <taxon>Bacteria</taxon>
        <taxon>Bacillati</taxon>
        <taxon>Bacillota</taxon>
        <taxon>Bacilli</taxon>
        <taxon>Bacillales</taxon>
        <taxon>Gemellaceae</taxon>
        <taxon>Gemella</taxon>
    </lineage>
</organism>
<name>A0A134A2Q8_9BACL</name>
<comment type="subcellular location">
    <subcellularLocation>
        <location evidence="1">Membrane</location>
        <topology evidence="1">Multi-pass membrane protein</topology>
    </subcellularLocation>
</comment>
<keyword evidence="6" id="KW-0406">Ion transport</keyword>
<dbReference type="Pfam" id="PF16916">
    <property type="entry name" value="ZT_dimer"/>
    <property type="match status" value="1"/>
</dbReference>
<evidence type="ECO:0000256" key="2">
    <source>
        <dbReference type="ARBA" id="ARBA00008873"/>
    </source>
</evidence>
<accession>A0A134A2Q8</accession>
<keyword evidence="5 8" id="KW-1133">Transmembrane helix</keyword>
<dbReference type="InterPro" id="IPR036837">
    <property type="entry name" value="Cation_efflux_CTD_sf"/>
</dbReference>